<feature type="transmembrane region" description="Helical" evidence="1">
    <location>
        <begin position="94"/>
        <end position="117"/>
    </location>
</feature>
<reference evidence="2" key="1">
    <citation type="journal article" date="2021" name="Environ. Microbiol.">
        <title>Genomic characterization of three novel Desulfobacterota classes expand the metabolic and phylogenetic diversity of the phylum.</title>
        <authorList>
            <person name="Murphy C.L."/>
            <person name="Biggerstaff J."/>
            <person name="Eichhorn A."/>
            <person name="Ewing E."/>
            <person name="Shahan R."/>
            <person name="Soriano D."/>
            <person name="Stewart S."/>
            <person name="VanMol K."/>
            <person name="Walker R."/>
            <person name="Walters P."/>
            <person name="Elshahed M.S."/>
            <person name="Youssef N.H."/>
        </authorList>
    </citation>
    <scope>NUCLEOTIDE SEQUENCE</scope>
    <source>
        <strain evidence="2">Zod_Metabat.24</strain>
    </source>
</reference>
<dbReference type="AlphaFoldDB" id="A0A9D8PRH7"/>
<organism evidence="2 3">
    <name type="scientific">Candidatus Zymogenus saltonus</name>
    <dbReference type="NCBI Taxonomy" id="2844893"/>
    <lineage>
        <taxon>Bacteria</taxon>
        <taxon>Deltaproteobacteria</taxon>
        <taxon>Candidatus Zymogenia</taxon>
        <taxon>Candidatus Zymogeniales</taxon>
        <taxon>Candidatus Zymogenaceae</taxon>
        <taxon>Candidatus Zymogenus</taxon>
    </lineage>
</organism>
<dbReference type="EMBL" id="JAFGIX010000086">
    <property type="protein sequence ID" value="MBN1574743.1"/>
    <property type="molecule type" value="Genomic_DNA"/>
</dbReference>
<proteinExistence type="predicted"/>
<keyword evidence="1" id="KW-1133">Transmembrane helix</keyword>
<feature type="transmembrane region" description="Helical" evidence="1">
    <location>
        <begin position="138"/>
        <end position="156"/>
    </location>
</feature>
<comment type="caution">
    <text evidence="2">The sequence shown here is derived from an EMBL/GenBank/DDBJ whole genome shotgun (WGS) entry which is preliminary data.</text>
</comment>
<protein>
    <recommendedName>
        <fullName evidence="4">DUF5671 domain-containing protein</fullName>
    </recommendedName>
</protein>
<evidence type="ECO:0000256" key="1">
    <source>
        <dbReference type="SAM" id="Phobius"/>
    </source>
</evidence>
<evidence type="ECO:0000313" key="2">
    <source>
        <dbReference type="EMBL" id="MBN1574743.1"/>
    </source>
</evidence>
<keyword evidence="1" id="KW-0812">Transmembrane</keyword>
<reference evidence="2" key="2">
    <citation type="submission" date="2021-01" db="EMBL/GenBank/DDBJ databases">
        <authorList>
            <person name="Hahn C.R."/>
            <person name="Youssef N.H."/>
            <person name="Elshahed M."/>
        </authorList>
    </citation>
    <scope>NUCLEOTIDE SEQUENCE</scope>
    <source>
        <strain evidence="2">Zod_Metabat.24</strain>
    </source>
</reference>
<feature type="transmembrane region" description="Helical" evidence="1">
    <location>
        <begin position="66"/>
        <end position="88"/>
    </location>
</feature>
<name>A0A9D8PRH7_9DELT</name>
<evidence type="ECO:0000313" key="3">
    <source>
        <dbReference type="Proteomes" id="UP000809273"/>
    </source>
</evidence>
<sequence length="280" mass="32574">MNKVYTLTMTILVIFFTVDSAFANTGYGIFTLLPYISIVPFIYLFLKLGGIYLIKDRRKRYRRIILLLVFGYIGVAVLALVIAVYFGLDWLMDFGEFSMIAVIPFFGVLIGGFMIYLGIRSLTPNRPAYLEPVHPLRMIVSGIALVAVVFACLFWMNHQITESKKERISRERDYLFEKVYEAQMEYFTENSAFSKDPVAIGIDKDRLQYYLLIIYQYEFISADEAGFLFRIWGNIDRDPNLDIWEQTEQSPVPYCIFDDEVDKGVQIDPHDPKRYSPKVR</sequence>
<evidence type="ECO:0008006" key="4">
    <source>
        <dbReference type="Google" id="ProtNLM"/>
    </source>
</evidence>
<dbReference type="Proteomes" id="UP000809273">
    <property type="component" value="Unassembled WGS sequence"/>
</dbReference>
<gene>
    <name evidence="2" type="ORF">JW984_16220</name>
</gene>
<accession>A0A9D8PRH7</accession>
<feature type="transmembrane region" description="Helical" evidence="1">
    <location>
        <begin position="33"/>
        <end position="54"/>
    </location>
</feature>
<keyword evidence="1" id="KW-0472">Membrane</keyword>